<dbReference type="GO" id="GO:0004843">
    <property type="term" value="F:cysteine-type deubiquitinase activity"/>
    <property type="evidence" value="ECO:0007669"/>
    <property type="project" value="UniProtKB-EC"/>
</dbReference>
<dbReference type="InterPro" id="IPR035992">
    <property type="entry name" value="Ricin_B-like_lectins"/>
</dbReference>
<keyword evidence="6" id="KW-0378">Hydrolase</keyword>
<evidence type="ECO:0000313" key="10">
    <source>
        <dbReference type="Proteomes" id="UP000006352"/>
    </source>
</evidence>
<evidence type="ECO:0000256" key="2">
    <source>
        <dbReference type="ARBA" id="ARBA00009085"/>
    </source>
</evidence>
<dbReference type="GO" id="GO:0016579">
    <property type="term" value="P:protein deubiquitination"/>
    <property type="evidence" value="ECO:0007669"/>
    <property type="project" value="InterPro"/>
</dbReference>
<dbReference type="PROSITE" id="PS00972">
    <property type="entry name" value="USP_1"/>
    <property type="match status" value="1"/>
</dbReference>
<dbReference type="InterPro" id="IPR038765">
    <property type="entry name" value="Papain-like_cys_pep_sf"/>
</dbReference>
<dbReference type="PANTHER" id="PTHR21646:SF95">
    <property type="entry name" value="UBIQUITIN CARBOXYL-TERMINAL HYDROLASE 4-RELATED"/>
    <property type="match status" value="1"/>
</dbReference>
<evidence type="ECO:0000256" key="5">
    <source>
        <dbReference type="ARBA" id="ARBA00022786"/>
    </source>
</evidence>
<evidence type="ECO:0000256" key="4">
    <source>
        <dbReference type="ARBA" id="ARBA00022670"/>
    </source>
</evidence>
<feature type="domain" description="USP" evidence="8">
    <location>
        <begin position="329"/>
        <end position="658"/>
    </location>
</feature>
<evidence type="ECO:0000313" key="9">
    <source>
        <dbReference type="EMBL" id="CCM01085.1"/>
    </source>
</evidence>
<dbReference type="EMBL" id="HE797017">
    <property type="protein sequence ID" value="CCM01085.1"/>
    <property type="molecule type" value="Genomic_DNA"/>
</dbReference>
<keyword evidence="5" id="KW-0833">Ubl conjugation pathway</keyword>
<dbReference type="SUPFAM" id="SSF50370">
    <property type="entry name" value="Ricin B-like lectins"/>
    <property type="match status" value="1"/>
</dbReference>
<dbReference type="GeneID" id="24095996"/>
<dbReference type="PROSITE" id="PS50235">
    <property type="entry name" value="USP_3"/>
    <property type="match status" value="1"/>
</dbReference>
<dbReference type="OrthoDB" id="292964at2759"/>
<dbReference type="PANTHER" id="PTHR21646">
    <property type="entry name" value="UBIQUITIN CARBOXYL-TERMINAL HYDROLASE"/>
    <property type="match status" value="1"/>
</dbReference>
<protein>
    <recommendedName>
        <fullName evidence="3">ubiquitinyl hydrolase 1</fullName>
        <ecNumber evidence="3">3.4.19.12</ecNumber>
    </recommendedName>
</protein>
<proteinExistence type="inferred from homology"/>
<evidence type="ECO:0000256" key="7">
    <source>
        <dbReference type="ARBA" id="ARBA00022807"/>
    </source>
</evidence>
<dbReference type="CDD" id="cd02674">
    <property type="entry name" value="Peptidase_C19R"/>
    <property type="match status" value="1"/>
</dbReference>
<dbReference type="Gene3D" id="2.80.10.50">
    <property type="match status" value="1"/>
</dbReference>
<keyword evidence="10" id="KW-1185">Reference proteome</keyword>
<evidence type="ECO:0000256" key="1">
    <source>
        <dbReference type="ARBA" id="ARBA00000707"/>
    </source>
</evidence>
<dbReference type="InterPro" id="IPR018200">
    <property type="entry name" value="USP_CS"/>
</dbReference>
<dbReference type="InterPro" id="IPR001394">
    <property type="entry name" value="Peptidase_C19_UCH"/>
</dbReference>
<evidence type="ECO:0000256" key="3">
    <source>
        <dbReference type="ARBA" id="ARBA00012759"/>
    </source>
</evidence>
<dbReference type="RefSeq" id="XP_012180368.1">
    <property type="nucleotide sequence ID" value="XM_012324978.1"/>
</dbReference>
<dbReference type="Gene3D" id="3.90.70.10">
    <property type="entry name" value="Cysteine proteinases"/>
    <property type="match status" value="1"/>
</dbReference>
<evidence type="ECO:0000256" key="6">
    <source>
        <dbReference type="ARBA" id="ARBA00022801"/>
    </source>
</evidence>
<dbReference type="Proteomes" id="UP000006352">
    <property type="component" value="Unassembled WGS sequence"/>
</dbReference>
<dbReference type="AlphaFoldDB" id="J4GNB2"/>
<organism evidence="9 10">
    <name type="scientific">Fibroporia radiculosa</name>
    <dbReference type="NCBI Taxonomy" id="599839"/>
    <lineage>
        <taxon>Eukaryota</taxon>
        <taxon>Fungi</taxon>
        <taxon>Dikarya</taxon>
        <taxon>Basidiomycota</taxon>
        <taxon>Agaricomycotina</taxon>
        <taxon>Agaricomycetes</taxon>
        <taxon>Polyporales</taxon>
        <taxon>Fibroporiaceae</taxon>
        <taxon>Fibroporia</taxon>
    </lineage>
</organism>
<dbReference type="Pfam" id="PF00443">
    <property type="entry name" value="UCH"/>
    <property type="match status" value="1"/>
</dbReference>
<dbReference type="HOGENOM" id="CLU_416798_0_0_1"/>
<dbReference type="SUPFAM" id="SSF54001">
    <property type="entry name" value="Cysteine proteinases"/>
    <property type="match status" value="1"/>
</dbReference>
<evidence type="ECO:0000259" key="8">
    <source>
        <dbReference type="PROSITE" id="PS50235"/>
    </source>
</evidence>
<reference evidence="9 10" key="1">
    <citation type="journal article" date="2012" name="Appl. Environ. Microbiol.">
        <title>Short-read sequencing for genomic analysis of the brown rot fungus Fibroporia radiculosa.</title>
        <authorList>
            <person name="Tang J.D."/>
            <person name="Perkins A.D."/>
            <person name="Sonstegard T.S."/>
            <person name="Schroeder S.G."/>
            <person name="Burgess S.C."/>
            <person name="Diehl S.V."/>
        </authorList>
    </citation>
    <scope>NUCLEOTIDE SEQUENCE [LARGE SCALE GENOMIC DNA]</scope>
    <source>
        <strain evidence="9 10">TFFH 294</strain>
    </source>
</reference>
<name>J4GNB2_9APHY</name>
<dbReference type="STRING" id="599839.J4GNB2"/>
<comment type="catalytic activity">
    <reaction evidence="1">
        <text>Thiol-dependent hydrolysis of ester, thioester, amide, peptide and isopeptide bonds formed by the C-terminal Gly of ubiquitin (a 76-residue protein attached to proteins as an intracellular targeting signal).</text>
        <dbReference type="EC" id="3.4.19.12"/>
    </reaction>
</comment>
<dbReference type="GO" id="GO:0006508">
    <property type="term" value="P:proteolysis"/>
    <property type="evidence" value="ECO:0007669"/>
    <property type="project" value="UniProtKB-KW"/>
</dbReference>
<keyword evidence="7" id="KW-0788">Thiol protease</keyword>
<dbReference type="InterPro" id="IPR028889">
    <property type="entry name" value="USP"/>
</dbReference>
<gene>
    <name evidence="9" type="ORF">FIBRA_03133</name>
</gene>
<accession>J4GNB2</accession>
<dbReference type="EC" id="3.4.19.12" evidence="3"/>
<comment type="similarity">
    <text evidence="2">Belongs to the peptidase C19 family.</text>
</comment>
<dbReference type="InterPro" id="IPR050185">
    <property type="entry name" value="Ub_carboxyl-term_hydrolase"/>
</dbReference>
<sequence length="658" mass="75473">MAPSRITGIVTIENVHFQNRAALLEDHDVEPLYCVIPEPEISNTELWELIYAVPNRYQIRNIKHKHYAVPRHQRDGVVGSSSKQWWFIDAADDEDGDVYTIRHLEKTDLCWFLGDGSNNTPIYLKDTPKDRRCIWKITPYSYTNARINPPANSLHPDWSTELLARFSSMVDVYTEAHPAVTGAVALKILKCASEIMTEHVKNSNERLDLDVSEKIIHTYSQMCENEELPVDPAIEADLETLTQEMLERADFIAHPEKMECRKFVPHSRRHGRLSNPLRPPPTVASSVLDKQDHRPRLIQTQSFKLDPEPPRIRSNFPVTYWADMHIRTSGLKNLGNTCYMNSTIQCLSATVPFARFFTEGRWKSAINMINPMGTKGNLAQAFANILQDLQQSESQCLSPGAFRRSLCRHAPQFDGTEQHDSQEFLHFLLDGLHEDLNRVLVRAQIDPTPEREAELERLPTQIASEQEWQIWQRRNDSLVVDFFQGQLRNRLECLTCHKTSTTYNTFMYLTLPVPTRRGLSKVSLSQCLDAFVKEEVMEESDAWNCPHCKTLRKATKNLSLSRLPPVLLIYLKRFSSKGHFTDKIETFVDYPVRDLDLTNYMPLPLPPGVDGGPHMPRDDPGVQIPPYRYDLYGVTNHYGTLSSGHCKCFVEDRLSALC</sequence>
<keyword evidence="4" id="KW-0645">Protease</keyword>
<dbReference type="InParanoid" id="J4GNB2"/>